<dbReference type="EMBL" id="CP036271">
    <property type="protein sequence ID" value="QDT56034.1"/>
    <property type="molecule type" value="Genomic_DNA"/>
</dbReference>
<dbReference type="SUPFAM" id="SSF52540">
    <property type="entry name" value="P-loop containing nucleoside triphosphate hydrolases"/>
    <property type="match status" value="1"/>
</dbReference>
<feature type="coiled-coil region" evidence="1">
    <location>
        <begin position="654"/>
        <end position="681"/>
    </location>
</feature>
<dbReference type="InterPro" id="IPR002789">
    <property type="entry name" value="HerA_central"/>
</dbReference>
<dbReference type="PANTHER" id="PTHR30121">
    <property type="entry name" value="UNCHARACTERIZED PROTEIN YJGR-RELATED"/>
    <property type="match status" value="1"/>
</dbReference>
<accession>A0A517SIR5</accession>
<keyword evidence="5" id="KW-1185">Reference proteome</keyword>
<organism evidence="4 5">
    <name type="scientific">Caulifigura coniformis</name>
    <dbReference type="NCBI Taxonomy" id="2527983"/>
    <lineage>
        <taxon>Bacteria</taxon>
        <taxon>Pseudomonadati</taxon>
        <taxon>Planctomycetota</taxon>
        <taxon>Planctomycetia</taxon>
        <taxon>Planctomycetales</taxon>
        <taxon>Planctomycetaceae</taxon>
        <taxon>Caulifigura</taxon>
    </lineage>
</organism>
<name>A0A517SIR5_9PLAN</name>
<dbReference type="KEGG" id="ccos:Pan44_40840"/>
<feature type="domain" description="Helicase HerA central" evidence="3">
    <location>
        <begin position="31"/>
        <end position="80"/>
    </location>
</feature>
<dbReference type="InParanoid" id="A0A517SIR5"/>
<dbReference type="PANTHER" id="PTHR30121:SF6">
    <property type="entry name" value="SLR6007 PROTEIN"/>
    <property type="match status" value="1"/>
</dbReference>
<gene>
    <name evidence="4" type="ORF">Pan44_40840</name>
</gene>
<dbReference type="Proteomes" id="UP000315700">
    <property type="component" value="Chromosome"/>
</dbReference>
<reference evidence="4 5" key="1">
    <citation type="submission" date="2019-02" db="EMBL/GenBank/DDBJ databases">
        <title>Deep-cultivation of Planctomycetes and their phenomic and genomic characterization uncovers novel biology.</title>
        <authorList>
            <person name="Wiegand S."/>
            <person name="Jogler M."/>
            <person name="Boedeker C."/>
            <person name="Pinto D."/>
            <person name="Vollmers J."/>
            <person name="Rivas-Marin E."/>
            <person name="Kohn T."/>
            <person name="Peeters S.H."/>
            <person name="Heuer A."/>
            <person name="Rast P."/>
            <person name="Oberbeckmann S."/>
            <person name="Bunk B."/>
            <person name="Jeske O."/>
            <person name="Meyerdierks A."/>
            <person name="Storesund J.E."/>
            <person name="Kallscheuer N."/>
            <person name="Luecker S."/>
            <person name="Lage O.M."/>
            <person name="Pohl T."/>
            <person name="Merkel B.J."/>
            <person name="Hornburger P."/>
            <person name="Mueller R.-W."/>
            <person name="Bruemmer F."/>
            <person name="Labrenz M."/>
            <person name="Spormann A.M."/>
            <person name="Op den Camp H."/>
            <person name="Overmann J."/>
            <person name="Amann R."/>
            <person name="Jetten M.S.M."/>
            <person name="Mascher T."/>
            <person name="Medema M.H."/>
            <person name="Devos D.P."/>
            <person name="Kaster A.-K."/>
            <person name="Ovreas L."/>
            <person name="Rohde M."/>
            <person name="Galperin M.Y."/>
            <person name="Jogler C."/>
        </authorList>
    </citation>
    <scope>NUCLEOTIDE SEQUENCE [LARGE SCALE GENOMIC DNA]</scope>
    <source>
        <strain evidence="4 5">Pan44</strain>
    </source>
</reference>
<dbReference type="CDD" id="cd01127">
    <property type="entry name" value="TrwB_TraG_TraD_VirD4"/>
    <property type="match status" value="1"/>
</dbReference>
<feature type="coiled-coil region" evidence="1">
    <location>
        <begin position="732"/>
        <end position="763"/>
    </location>
</feature>
<evidence type="ECO:0000313" key="5">
    <source>
        <dbReference type="Proteomes" id="UP000315700"/>
    </source>
</evidence>
<dbReference type="AlphaFoldDB" id="A0A517SIR5"/>
<evidence type="ECO:0000259" key="3">
    <source>
        <dbReference type="Pfam" id="PF01935"/>
    </source>
</evidence>
<evidence type="ECO:0000256" key="1">
    <source>
        <dbReference type="SAM" id="Coils"/>
    </source>
</evidence>
<keyword evidence="1" id="KW-0175">Coiled coil</keyword>
<sequence>MVDYEKLGVFYLGREYDSAAAAAREDLVLYDSKDLTTHGVIVGMTGSGKTGLGIALLEEAAIDGIPAIVVDPKGDLGNLLLSFPNLQPADFQPWIDREEASRKGKTLEEYSASVAELWRKGLGDWQQAPDRIQKYRDAVDLAIYTPGSNAGLPLSILRSLQAPSAETLDSSEAMRERVSATASGLLALLGVDADPLRSREHILISNILDAAWRDGRSLDMAGLIREIQAPPFKKIGVMDLEAIFPAGDRMQLAMTVNNVLASPGFAAWTQGEPLNIQRLLYTPEGKPRMSILSVAHLSENERQFFITILLNELISWMRAQPGTSSLRALFYMDEMFGYLPPTANPPTKTPLLTLLKQARAYGVGLVLATQNPVDLDYKALSNAGTWFLGRLQTERDKARVLDGLEGASASAGHAFDRAATERILSGLGNRVFLMNNVHEDAPVVIQTRWVLNYLRGPLTRDQIGRLMAERKSATAATSPATPSVAAAGTASSAPPLLPPDVVPTYVPVGRKVPRDAKIVYRPAVLGLARLHYVDSKASVDVWQKVIRLSAISEEVPADVWDAAEAREQEEFETESSPAAEAGYAELPVELTRAKTYAGWSKSLKETLYRDAVLTLLSAPDLKESSKPGETEGDFRVRLSQAARERRDTEVERLRGRYASKLNTLADRIKKAEQRRVKEAEQASSAKTGAFISAGMAAIGALFSRKKLSSTNLGKAATSMRAATRASEQAGDVARADETIEVLKEQQETLVDDMNDEVKAIQDMYSAESIKLESREITPRKSDIAVDQVTLCWLPYTSNGGQLAPAWES</sequence>
<proteinExistence type="predicted"/>
<dbReference type="Pfam" id="PF01935">
    <property type="entry name" value="DUF87"/>
    <property type="match status" value="1"/>
</dbReference>
<dbReference type="InterPro" id="IPR027417">
    <property type="entry name" value="P-loop_NTPase"/>
</dbReference>
<protein>
    <submittedName>
        <fullName evidence="4">AAA-like domain protein</fullName>
    </submittedName>
</protein>
<dbReference type="OrthoDB" id="9758751at2"/>
<evidence type="ECO:0000256" key="2">
    <source>
        <dbReference type="SAM" id="MobiDB-lite"/>
    </source>
</evidence>
<feature type="region of interest" description="Disordered" evidence="2">
    <location>
        <begin position="474"/>
        <end position="493"/>
    </location>
</feature>
<dbReference type="RefSeq" id="WP_145032772.1">
    <property type="nucleotide sequence ID" value="NZ_CP036271.1"/>
</dbReference>
<dbReference type="InterPro" id="IPR051162">
    <property type="entry name" value="T4SS_component"/>
</dbReference>
<dbReference type="Gene3D" id="3.40.50.300">
    <property type="entry name" value="P-loop containing nucleotide triphosphate hydrolases"/>
    <property type="match status" value="2"/>
</dbReference>
<evidence type="ECO:0000313" key="4">
    <source>
        <dbReference type="EMBL" id="QDT56034.1"/>
    </source>
</evidence>